<sequence>MVSIFFLYDNAWEYLLKIKGHVQGIIHSNAHTYSNPGTNLKPKISCFFAKVAVKFHICHLKNLEKEKREPTMNFHAWHL</sequence>
<proteinExistence type="predicted"/>
<organism evidence="1">
    <name type="scientific">Arundo donax</name>
    <name type="common">Giant reed</name>
    <name type="synonym">Donax arundinaceus</name>
    <dbReference type="NCBI Taxonomy" id="35708"/>
    <lineage>
        <taxon>Eukaryota</taxon>
        <taxon>Viridiplantae</taxon>
        <taxon>Streptophyta</taxon>
        <taxon>Embryophyta</taxon>
        <taxon>Tracheophyta</taxon>
        <taxon>Spermatophyta</taxon>
        <taxon>Magnoliopsida</taxon>
        <taxon>Liliopsida</taxon>
        <taxon>Poales</taxon>
        <taxon>Poaceae</taxon>
        <taxon>PACMAD clade</taxon>
        <taxon>Arundinoideae</taxon>
        <taxon>Arundineae</taxon>
        <taxon>Arundo</taxon>
    </lineage>
</organism>
<reference evidence="1" key="2">
    <citation type="journal article" date="2015" name="Data Brief">
        <title>Shoot transcriptome of the giant reed, Arundo donax.</title>
        <authorList>
            <person name="Barrero R.A."/>
            <person name="Guerrero F.D."/>
            <person name="Moolhuijzen P."/>
            <person name="Goolsby J.A."/>
            <person name="Tidwell J."/>
            <person name="Bellgard S.E."/>
            <person name="Bellgard M.I."/>
        </authorList>
    </citation>
    <scope>NUCLEOTIDE SEQUENCE</scope>
    <source>
        <tissue evidence="1">Shoot tissue taken approximately 20 cm above the soil surface</tissue>
    </source>
</reference>
<dbReference type="AlphaFoldDB" id="A0A0A8XWF0"/>
<evidence type="ECO:0000313" key="1">
    <source>
        <dbReference type="EMBL" id="JAD18176.1"/>
    </source>
</evidence>
<protein>
    <submittedName>
        <fullName evidence="1">Uncharacterized protein</fullName>
    </submittedName>
</protein>
<accession>A0A0A8XWF0</accession>
<name>A0A0A8XWF0_ARUDO</name>
<reference evidence="1" key="1">
    <citation type="submission" date="2014-09" db="EMBL/GenBank/DDBJ databases">
        <authorList>
            <person name="Magalhaes I.L.F."/>
            <person name="Oliveira U."/>
            <person name="Santos F.R."/>
            <person name="Vidigal T.H.D.A."/>
            <person name="Brescovit A.D."/>
            <person name="Santos A.J."/>
        </authorList>
    </citation>
    <scope>NUCLEOTIDE SEQUENCE</scope>
    <source>
        <tissue evidence="1">Shoot tissue taken approximately 20 cm above the soil surface</tissue>
    </source>
</reference>
<dbReference type="EMBL" id="GBRH01279719">
    <property type="protein sequence ID" value="JAD18176.1"/>
    <property type="molecule type" value="Transcribed_RNA"/>
</dbReference>